<feature type="region of interest" description="Disordered" evidence="1">
    <location>
        <begin position="34"/>
        <end position="104"/>
    </location>
</feature>
<dbReference type="InterPro" id="IPR036312">
    <property type="entry name" value="Bifun_inhib/LTP/seed_sf"/>
</dbReference>
<dbReference type="EMBL" id="GISG01021433">
    <property type="protein sequence ID" value="MBA4618620.1"/>
    <property type="molecule type" value="Transcribed_RNA"/>
</dbReference>
<dbReference type="Pfam" id="PF14547">
    <property type="entry name" value="Hydrophob_seed"/>
    <property type="match status" value="1"/>
</dbReference>
<dbReference type="CDD" id="cd01958">
    <property type="entry name" value="HPS_like"/>
    <property type="match status" value="1"/>
</dbReference>
<dbReference type="PANTHER" id="PTHR31731">
    <property type="match status" value="1"/>
</dbReference>
<evidence type="ECO:0000256" key="2">
    <source>
        <dbReference type="SAM" id="SignalP"/>
    </source>
</evidence>
<name>A0A7C9CHR9_OPUST</name>
<feature type="chain" id="PRO_5033586738" description="Bifunctional inhibitor/plant lipid transfer protein/seed storage helical domain-containing protein" evidence="2">
    <location>
        <begin position="26"/>
        <end position="190"/>
    </location>
</feature>
<proteinExistence type="predicted"/>
<reference evidence="4" key="2">
    <citation type="submission" date="2020-07" db="EMBL/GenBank/DDBJ databases">
        <authorList>
            <person name="Vera ALvarez R."/>
            <person name="Arias-Moreno D.M."/>
            <person name="Jimenez-Jacinto V."/>
            <person name="Jimenez-Bremont J.F."/>
            <person name="Swaminathan K."/>
            <person name="Moose S.P."/>
            <person name="Guerrero-Gonzalez M.L."/>
            <person name="Marino-Ramirez L."/>
            <person name="Landsman D."/>
            <person name="Rodriguez-Kessler M."/>
            <person name="Delgado-Sanchez P."/>
        </authorList>
    </citation>
    <scope>NUCLEOTIDE SEQUENCE</scope>
    <source>
        <tissue evidence="4">Cladode</tissue>
    </source>
</reference>
<dbReference type="Gene3D" id="1.10.110.10">
    <property type="entry name" value="Plant lipid-transfer and hydrophobic proteins"/>
    <property type="match status" value="1"/>
</dbReference>
<dbReference type="SMART" id="SM00499">
    <property type="entry name" value="AAI"/>
    <property type="match status" value="1"/>
</dbReference>
<accession>A0A7C9CHR9</accession>
<dbReference type="SUPFAM" id="SSF47699">
    <property type="entry name" value="Bifunctional inhibitor/lipid-transfer protein/seed storage 2S albumin"/>
    <property type="match status" value="1"/>
</dbReference>
<dbReference type="InterPro" id="IPR051636">
    <property type="entry name" value="Plant_LTP/defense-related"/>
</dbReference>
<dbReference type="InterPro" id="IPR027923">
    <property type="entry name" value="Hydrophob_seed_dom"/>
</dbReference>
<protein>
    <recommendedName>
        <fullName evidence="3">Bifunctional inhibitor/plant lipid transfer protein/seed storage helical domain-containing protein</fullName>
    </recommendedName>
</protein>
<organism evidence="4">
    <name type="scientific">Opuntia streptacantha</name>
    <name type="common">Prickly pear cactus</name>
    <name type="synonym">Opuntia cardona</name>
    <dbReference type="NCBI Taxonomy" id="393608"/>
    <lineage>
        <taxon>Eukaryota</taxon>
        <taxon>Viridiplantae</taxon>
        <taxon>Streptophyta</taxon>
        <taxon>Embryophyta</taxon>
        <taxon>Tracheophyta</taxon>
        <taxon>Spermatophyta</taxon>
        <taxon>Magnoliopsida</taxon>
        <taxon>eudicotyledons</taxon>
        <taxon>Gunneridae</taxon>
        <taxon>Pentapetalae</taxon>
        <taxon>Caryophyllales</taxon>
        <taxon>Cactineae</taxon>
        <taxon>Cactaceae</taxon>
        <taxon>Opuntioideae</taxon>
        <taxon>Opuntia</taxon>
    </lineage>
</organism>
<reference evidence="4" key="1">
    <citation type="journal article" date="2013" name="J. Plant Res.">
        <title>Effect of fungi and light on seed germination of three Opuntia species from semiarid lands of central Mexico.</title>
        <authorList>
            <person name="Delgado-Sanchez P."/>
            <person name="Jimenez-Bremont J.F."/>
            <person name="Guerrero-Gonzalez Mde L."/>
            <person name="Flores J."/>
        </authorList>
    </citation>
    <scope>NUCLEOTIDE SEQUENCE</scope>
    <source>
        <tissue evidence="4">Cladode</tissue>
    </source>
</reference>
<dbReference type="EMBL" id="GISG01021435">
    <property type="protein sequence ID" value="MBA4618621.1"/>
    <property type="molecule type" value="Transcribed_RNA"/>
</dbReference>
<sequence>MKSSKFSALLLIYMLFISTATPILGCGYCGKPTPKHKPTKPTKPGKGYGGRPTNPPPSTVKPGPVSPVPIPPVTTPPVTVPPILNPPSSPSGKPCPPTPSPGKEPTCPVDTLKLGACVDLLGGLIHIGLGDPVKNKCCPLLEGLVEVEAAVCLCTTLKLKLLNLNLYVPLALQLLLTCGKAPPPGFTCTI</sequence>
<evidence type="ECO:0000259" key="3">
    <source>
        <dbReference type="SMART" id="SM00499"/>
    </source>
</evidence>
<evidence type="ECO:0000313" key="4">
    <source>
        <dbReference type="EMBL" id="MBA4618621.1"/>
    </source>
</evidence>
<feature type="domain" description="Bifunctional inhibitor/plant lipid transfer protein/seed storage helical" evidence="3">
    <location>
        <begin position="107"/>
        <end position="188"/>
    </location>
</feature>
<keyword evidence="2" id="KW-0732">Signal</keyword>
<dbReference type="InterPro" id="IPR016140">
    <property type="entry name" value="Bifunc_inhib/LTP/seed_store"/>
</dbReference>
<dbReference type="AlphaFoldDB" id="A0A7C9CHR9"/>
<evidence type="ECO:0000256" key="1">
    <source>
        <dbReference type="SAM" id="MobiDB-lite"/>
    </source>
</evidence>
<feature type="compositionally biased region" description="Pro residues" evidence="1">
    <location>
        <begin position="53"/>
        <end position="102"/>
    </location>
</feature>
<dbReference type="EMBL" id="GISG01021436">
    <property type="protein sequence ID" value="MBA4618622.1"/>
    <property type="molecule type" value="Transcribed_RNA"/>
</dbReference>
<feature type="signal peptide" evidence="2">
    <location>
        <begin position="1"/>
        <end position="25"/>
    </location>
</feature>